<dbReference type="GO" id="GO:0003976">
    <property type="term" value="F:UDP-N-acetylglucosamine-lysosomal-enzyme N-acetylglucosaminephosphotransferase activity"/>
    <property type="evidence" value="ECO:0007669"/>
    <property type="project" value="TreeGrafter"/>
</dbReference>
<dbReference type="Pfam" id="PF00066">
    <property type="entry name" value="Notch"/>
    <property type="match status" value="1"/>
</dbReference>
<sequence>MECRGAPRGMKRIARWSCASGLRSGKFRFRCCCAVTVLALLTFSYIIVHLVITVWQRNGFIGGIGSIASLPFQHTSKKSCHHCYEVIDVVYTWVNGSDPRFLDDLARYSTTRDKARYDDKNELRYSLRSLEKYAPWVRNVYIVTNGQVPCWLNLENPRIRIVTHGEIADADTALPTFSSASIETFIHRIPGLSRHFLYLNDDIFLGAPLYPDDLITLAEGVKVFTAWIVPDCAPDCPWMFVGDGSCDRDCFVEDCQYDGGDCEHADYEGDYDHQHLHDAYGDVSAPEPVEEEGEQMFIDVPKMFPKTGSLRASLNIRDIHDIFRAKEANGTSSTRQLVERFNHEKMNSNKLNVKKRNVRNHSRRNGVVAHNRTANANGKDDAKLPSPADSTVNSQDIFANSLIHTNRVFNRAYGFHNRKVLAHVGFLLNVDTVERMLERFRDEFFITKQHRFRANNDMQYAFSYFHFLMSESRNKTVGEIFDDFDTDASGTWSDREIRTLLAKVYKLPLDWSAVRYFEEVVTNCSLQQNNFLPLEHQQEQRQVYPTLVYERYEDSTIPTVTKSLVVACGELADMMRANFGRVPRYRYHVSAKTGIYSNFKMLTSNITQVVDALDELRKTPKKFNCINDNLGEDRPEDNQLIAALLEDFYLSLFPARSAFELESAYRNRFQYYDDYRSWLRRKTMFRNAVYLACGVIFLICVRMLCFRHKGKFARTLLLLGATRSTDYSSMS</sequence>
<dbReference type="InterPro" id="IPR047141">
    <property type="entry name" value="Stealth"/>
</dbReference>
<feature type="domain" description="Stealth protein CR1 conserved region 1" evidence="9">
    <location>
        <begin position="86"/>
        <end position="110"/>
    </location>
</feature>
<keyword evidence="14" id="KW-1185">Reference proteome</keyword>
<dbReference type="EMBL" id="ATLV01022318">
    <property type="status" value="NOT_ANNOTATED_CDS"/>
    <property type="molecule type" value="Genomic_DNA"/>
</dbReference>
<dbReference type="AlphaFoldDB" id="A0A084WB86"/>
<feature type="transmembrane region" description="Helical" evidence="6">
    <location>
        <begin position="688"/>
        <end position="705"/>
    </location>
</feature>
<dbReference type="InterPro" id="IPR031356">
    <property type="entry name" value="Stealth_CR4"/>
</dbReference>
<evidence type="ECO:0000259" key="10">
    <source>
        <dbReference type="Pfam" id="PF17102"/>
    </source>
</evidence>
<dbReference type="Pfam" id="PF17102">
    <property type="entry name" value="Stealth_CR3"/>
    <property type="match status" value="1"/>
</dbReference>
<keyword evidence="3" id="KW-0677">Repeat</keyword>
<keyword evidence="6" id="KW-0472">Membrane</keyword>
<evidence type="ECO:0000313" key="14">
    <source>
        <dbReference type="Proteomes" id="UP000030765"/>
    </source>
</evidence>
<dbReference type="Gene3D" id="3.30.300.320">
    <property type="match status" value="1"/>
</dbReference>
<dbReference type="InterPro" id="IPR000800">
    <property type="entry name" value="Notch_dom"/>
</dbReference>
<dbReference type="STRING" id="74873.A0A084WB86"/>
<protein>
    <submittedName>
        <fullName evidence="12">AGAP012336-PA-like protein</fullName>
    </submittedName>
</protein>
<dbReference type="GO" id="GO:0005794">
    <property type="term" value="C:Golgi apparatus"/>
    <property type="evidence" value="ECO:0007669"/>
    <property type="project" value="TreeGrafter"/>
</dbReference>
<gene>
    <name evidence="12" type="ORF">ZHAS_00015432</name>
</gene>
<name>A0A084WB86_ANOSI</name>
<dbReference type="EnsemblMetazoa" id="ASIC015432-RA">
    <property type="protein sequence ID" value="ASIC015432-PA"/>
    <property type="gene ID" value="ASIC015432"/>
</dbReference>
<feature type="domain" description="LNR" evidence="7">
    <location>
        <begin position="230"/>
        <end position="263"/>
    </location>
</feature>
<dbReference type="InterPro" id="IPR021520">
    <property type="entry name" value="Stealth_CR2"/>
</dbReference>
<evidence type="ECO:0000259" key="8">
    <source>
        <dbReference type="Pfam" id="PF11380"/>
    </source>
</evidence>
<dbReference type="InterPro" id="IPR031358">
    <property type="entry name" value="Stealth_CR1"/>
</dbReference>
<evidence type="ECO:0000259" key="11">
    <source>
        <dbReference type="Pfam" id="PF17103"/>
    </source>
</evidence>
<evidence type="ECO:0000313" key="13">
    <source>
        <dbReference type="EnsemblMetazoa" id="ASIC015432-PA"/>
    </source>
</evidence>
<keyword evidence="6" id="KW-0812">Transmembrane</keyword>
<dbReference type="Proteomes" id="UP000030765">
    <property type="component" value="Unassembled WGS sequence"/>
</dbReference>
<dbReference type="GO" id="GO:0046835">
    <property type="term" value="P:carbohydrate phosphorylation"/>
    <property type="evidence" value="ECO:0007669"/>
    <property type="project" value="TreeGrafter"/>
</dbReference>
<dbReference type="GO" id="GO:0016256">
    <property type="term" value="P:N-glycan processing to lysosome"/>
    <property type="evidence" value="ECO:0007669"/>
    <property type="project" value="TreeGrafter"/>
</dbReference>
<dbReference type="InterPro" id="IPR031357">
    <property type="entry name" value="Stealth_CR3"/>
</dbReference>
<reference evidence="13" key="2">
    <citation type="submission" date="2020-05" db="UniProtKB">
        <authorList>
            <consortium name="EnsemblMetazoa"/>
        </authorList>
    </citation>
    <scope>IDENTIFICATION</scope>
</reference>
<keyword evidence="4" id="KW-1015">Disulfide bond</keyword>
<dbReference type="OMA" id="SHSNFMM"/>
<dbReference type="Pfam" id="PF17103">
    <property type="entry name" value="Stealth_CR4"/>
    <property type="match status" value="1"/>
</dbReference>
<feature type="transmembrane region" description="Helical" evidence="6">
    <location>
        <begin position="31"/>
        <end position="55"/>
    </location>
</feature>
<keyword evidence="5" id="KW-0325">Glycoprotein</keyword>
<dbReference type="Pfam" id="PF17101">
    <property type="entry name" value="Stealth_CR1"/>
    <property type="match status" value="1"/>
</dbReference>
<evidence type="ECO:0000256" key="4">
    <source>
        <dbReference type="ARBA" id="ARBA00023157"/>
    </source>
</evidence>
<dbReference type="PANTHER" id="PTHR24045">
    <property type="match status" value="1"/>
</dbReference>
<keyword evidence="2" id="KW-0808">Transferase</keyword>
<dbReference type="Pfam" id="PF11380">
    <property type="entry name" value="Stealth_CR2"/>
    <property type="match status" value="1"/>
</dbReference>
<organism evidence="12">
    <name type="scientific">Anopheles sinensis</name>
    <name type="common">Mosquito</name>
    <dbReference type="NCBI Taxonomy" id="74873"/>
    <lineage>
        <taxon>Eukaryota</taxon>
        <taxon>Metazoa</taxon>
        <taxon>Ecdysozoa</taxon>
        <taxon>Arthropoda</taxon>
        <taxon>Hexapoda</taxon>
        <taxon>Insecta</taxon>
        <taxon>Pterygota</taxon>
        <taxon>Neoptera</taxon>
        <taxon>Endopterygota</taxon>
        <taxon>Diptera</taxon>
        <taxon>Nematocera</taxon>
        <taxon>Culicoidea</taxon>
        <taxon>Culicidae</taxon>
        <taxon>Anophelinae</taxon>
        <taxon>Anopheles</taxon>
    </lineage>
</organism>
<feature type="domain" description="Stealth protein CR2 conserved region 2" evidence="8">
    <location>
        <begin position="116"/>
        <end position="218"/>
    </location>
</feature>
<dbReference type="VEuPathDB" id="VectorBase:ASIS015137"/>
<dbReference type="PANTHER" id="PTHR24045:SF0">
    <property type="entry name" value="N-ACETYLGLUCOSAMINE-1-PHOSPHOTRANSFERASE SUBUNITS ALPHA_BETA"/>
    <property type="match status" value="1"/>
</dbReference>
<dbReference type="EMBL" id="KE525331">
    <property type="protein sequence ID" value="KFB47480.1"/>
    <property type="molecule type" value="Genomic_DNA"/>
</dbReference>
<evidence type="ECO:0000256" key="2">
    <source>
        <dbReference type="ARBA" id="ARBA00022679"/>
    </source>
</evidence>
<evidence type="ECO:0000259" key="7">
    <source>
        <dbReference type="Pfam" id="PF00066"/>
    </source>
</evidence>
<comment type="similarity">
    <text evidence="1">Belongs to the stealth family.</text>
</comment>
<evidence type="ECO:0000313" key="12">
    <source>
        <dbReference type="EMBL" id="KFB47480.1"/>
    </source>
</evidence>
<evidence type="ECO:0000256" key="3">
    <source>
        <dbReference type="ARBA" id="ARBA00022737"/>
    </source>
</evidence>
<evidence type="ECO:0000256" key="5">
    <source>
        <dbReference type="ARBA" id="ARBA00023180"/>
    </source>
</evidence>
<evidence type="ECO:0000259" key="9">
    <source>
        <dbReference type="Pfam" id="PF17101"/>
    </source>
</evidence>
<reference evidence="12 14" key="1">
    <citation type="journal article" date="2014" name="BMC Genomics">
        <title>Genome sequence of Anopheles sinensis provides insight into genetics basis of mosquito competence for malaria parasites.</title>
        <authorList>
            <person name="Zhou D."/>
            <person name="Zhang D."/>
            <person name="Ding G."/>
            <person name="Shi L."/>
            <person name="Hou Q."/>
            <person name="Ye Y."/>
            <person name="Xu Y."/>
            <person name="Zhou H."/>
            <person name="Xiong C."/>
            <person name="Li S."/>
            <person name="Yu J."/>
            <person name="Hong S."/>
            <person name="Yu X."/>
            <person name="Zou P."/>
            <person name="Chen C."/>
            <person name="Chang X."/>
            <person name="Wang W."/>
            <person name="Lv Y."/>
            <person name="Sun Y."/>
            <person name="Ma L."/>
            <person name="Shen B."/>
            <person name="Zhu C."/>
        </authorList>
    </citation>
    <scope>NUCLEOTIDE SEQUENCE [LARGE SCALE GENOMIC DNA]</scope>
</reference>
<dbReference type="OrthoDB" id="263283at2759"/>
<evidence type="ECO:0000256" key="6">
    <source>
        <dbReference type="SAM" id="Phobius"/>
    </source>
</evidence>
<accession>A0A084WB86</accession>
<feature type="domain" description="Stealth protein CR4 conserved region 4" evidence="11">
    <location>
        <begin position="614"/>
        <end position="671"/>
    </location>
</feature>
<feature type="domain" description="Stealth protein CR3 conserved region 3" evidence="10">
    <location>
        <begin position="422"/>
        <end position="470"/>
    </location>
</feature>
<keyword evidence="6" id="KW-1133">Transmembrane helix</keyword>
<evidence type="ECO:0000256" key="1">
    <source>
        <dbReference type="ARBA" id="ARBA00007583"/>
    </source>
</evidence>
<dbReference type="VEuPathDB" id="VectorBase:ASIC015432"/>
<proteinExistence type="inferred from homology"/>